<dbReference type="PANTHER" id="PTHR13366">
    <property type="entry name" value="MALARIA ANTIGEN-RELATED"/>
    <property type="match status" value="1"/>
</dbReference>
<evidence type="ECO:0000313" key="4">
    <source>
        <dbReference type="Proteomes" id="UP000001514"/>
    </source>
</evidence>
<dbReference type="EMBL" id="GL377565">
    <property type="protein sequence ID" value="EFJ37922.1"/>
    <property type="molecule type" value="Genomic_DNA"/>
</dbReference>
<dbReference type="InParanoid" id="D8QR55"/>
<protein>
    <recommendedName>
        <fullName evidence="2">DUF4042 domain-containing protein</fullName>
    </recommendedName>
</protein>
<dbReference type="InterPro" id="IPR025283">
    <property type="entry name" value="DUF4042"/>
</dbReference>
<name>D8QR55_SELML</name>
<sequence>MAFPSARIRAWRSAFGGLRRGFDEAAAVQEILGQAPALARSSLEIPSQEALGDILALLDAASKFVSDNVALSKASILVVDLISSAQLEFRKESAAQVFSFLRGAIEQGVSSIQKAGLENHPCDHVFETVNALAFFVHGHGQHLSSDEANALVLGLVPLVASTRNSVRARKGGRFDSSVYTAIANVFTRAGSLVTKDTWQKVVQAFRKVLDQVGVELLEETAASRYYAAILRALHIVFSDAKAPLDDNIGGFVAVLRMFVSYGLPGNRTRAFPDATVPSPRSSQAAPQEVLKGKGSSLYRPPHLRSRMQDGGESSSPSLDSDKRTLFSDSEQSDNDNSQETDQFRSSKARTNAILCIQAIARADPKSLHAHWTLLLPTHNVLHPRLYQPTLVTTLIFDPVSKTRLAAASTISALLEGPAKAFLQVAEYKDSGKAGSFTTLSTSLGQIIVQLYTGLLHSVSNESQSGVLVAILKALSLLVSSSPFDRLPIGVLNDVINTVHKRIFELTPSSDQTLLVPGLSCLSVALAASSGSSQVLSSILEQNQVSKKSVLANLIYLARASPFSGVRIEALQALKAAVHSHSTLASLYWNELAEVVHEVIEHESATHITEVPCPVGNFRAVDEKTVYHSLKLLDELLRVLSGFNGADDMFDFPTTSPSPSLVPQPIKLLTATGRTVQNVPDKLDPAASQWLEVMNKFLPLVLYHGTPMVRAAALTCFAGLTPGVYSNLSEKHQEYILSTVINAAIRDDTASVRSAASRAIGVLVGCSEIVERNQRLNSVVATIQAAISDAALSVRITSCWALANICDAFCKSFENGFPSIARDSKLLTTLAEVALKAAKDGDKVRANAVRALGNLAKFADFSDGVATDENRSPPLLWLGRMVQTLVSCITTGNVKVQWNVCHALGNLFLNRTISLPEMPWSSSVFSILLLLLRDSGNFKIRIHAASALAVPSCRDDFGESFGDVLHGLVHALESLDSGKTAPSSFKYMSTLSEQLDTTLLQILSYASPEDYCSLKDFLHKRAAFLHGWLHSLLRSPAPNLEGLERVSTKQTQALQAAQALGSLFSSGGDKTLQERFENLRWWTSRVGNKNHSRWILSPPSTAHPSKRNNRWRRIWPANSAAARTIGEEDEYVSLAAGNKANKHKAKLTRHSASKVLSGTSLRCEAPMIPHTTVNATKAA</sequence>
<evidence type="ECO:0000256" key="1">
    <source>
        <dbReference type="SAM" id="MobiDB-lite"/>
    </source>
</evidence>
<dbReference type="Gene3D" id="1.25.10.10">
    <property type="entry name" value="Leucine-rich Repeat Variant"/>
    <property type="match status" value="3"/>
</dbReference>
<dbReference type="Proteomes" id="UP000001514">
    <property type="component" value="Unassembled WGS sequence"/>
</dbReference>
<dbReference type="InterPro" id="IPR052107">
    <property type="entry name" value="HEAT6"/>
</dbReference>
<feature type="region of interest" description="Disordered" evidence="1">
    <location>
        <begin position="271"/>
        <end position="345"/>
    </location>
</feature>
<dbReference type="KEGG" id="smo:SELMODRAFT_402587"/>
<organism evidence="4">
    <name type="scientific">Selaginella moellendorffii</name>
    <name type="common">Spikemoss</name>
    <dbReference type="NCBI Taxonomy" id="88036"/>
    <lineage>
        <taxon>Eukaryota</taxon>
        <taxon>Viridiplantae</taxon>
        <taxon>Streptophyta</taxon>
        <taxon>Embryophyta</taxon>
        <taxon>Tracheophyta</taxon>
        <taxon>Lycopodiopsida</taxon>
        <taxon>Selaginellales</taxon>
        <taxon>Selaginellaceae</taxon>
        <taxon>Selaginella</taxon>
    </lineage>
</organism>
<keyword evidence="4" id="KW-1185">Reference proteome</keyword>
<dbReference type="eggNOG" id="KOG4535">
    <property type="taxonomic scope" value="Eukaryota"/>
</dbReference>
<gene>
    <name evidence="3" type="ORF">SELMODRAFT_402587</name>
</gene>
<dbReference type="HOGENOM" id="CLU_011654_0_0_1"/>
<dbReference type="PANTHER" id="PTHR13366:SF0">
    <property type="entry name" value="HEAT REPEAT-CONTAINING PROTEIN 6"/>
    <property type="match status" value="1"/>
</dbReference>
<evidence type="ECO:0000313" key="3">
    <source>
        <dbReference type="EMBL" id="EFJ37922.1"/>
    </source>
</evidence>
<dbReference type="AlphaFoldDB" id="D8QR55"/>
<dbReference type="OMA" id="NIWDMEI"/>
<feature type="domain" description="DUF4042" evidence="2">
    <location>
        <begin position="347"/>
        <end position="529"/>
    </location>
</feature>
<dbReference type="FunCoup" id="D8QR55">
    <property type="interactions" value="3741"/>
</dbReference>
<dbReference type="Gramene" id="EFJ37922">
    <property type="protein sequence ID" value="EFJ37922"/>
    <property type="gene ID" value="SELMODRAFT_402587"/>
</dbReference>
<dbReference type="InterPro" id="IPR016024">
    <property type="entry name" value="ARM-type_fold"/>
</dbReference>
<dbReference type="Pfam" id="PF13251">
    <property type="entry name" value="DUF4042"/>
    <property type="match status" value="1"/>
</dbReference>
<evidence type="ECO:0000259" key="2">
    <source>
        <dbReference type="Pfam" id="PF13251"/>
    </source>
</evidence>
<reference evidence="3 4" key="1">
    <citation type="journal article" date="2011" name="Science">
        <title>The Selaginella genome identifies genetic changes associated with the evolution of vascular plants.</title>
        <authorList>
            <person name="Banks J.A."/>
            <person name="Nishiyama T."/>
            <person name="Hasebe M."/>
            <person name="Bowman J.L."/>
            <person name="Gribskov M."/>
            <person name="dePamphilis C."/>
            <person name="Albert V.A."/>
            <person name="Aono N."/>
            <person name="Aoyama T."/>
            <person name="Ambrose B.A."/>
            <person name="Ashton N.W."/>
            <person name="Axtell M.J."/>
            <person name="Barker E."/>
            <person name="Barker M.S."/>
            <person name="Bennetzen J.L."/>
            <person name="Bonawitz N.D."/>
            <person name="Chapple C."/>
            <person name="Cheng C."/>
            <person name="Correa L.G."/>
            <person name="Dacre M."/>
            <person name="DeBarry J."/>
            <person name="Dreyer I."/>
            <person name="Elias M."/>
            <person name="Engstrom E.M."/>
            <person name="Estelle M."/>
            <person name="Feng L."/>
            <person name="Finet C."/>
            <person name="Floyd S.K."/>
            <person name="Frommer W.B."/>
            <person name="Fujita T."/>
            <person name="Gramzow L."/>
            <person name="Gutensohn M."/>
            <person name="Harholt J."/>
            <person name="Hattori M."/>
            <person name="Heyl A."/>
            <person name="Hirai T."/>
            <person name="Hiwatashi Y."/>
            <person name="Ishikawa M."/>
            <person name="Iwata M."/>
            <person name="Karol K.G."/>
            <person name="Koehler B."/>
            <person name="Kolukisaoglu U."/>
            <person name="Kubo M."/>
            <person name="Kurata T."/>
            <person name="Lalonde S."/>
            <person name="Li K."/>
            <person name="Li Y."/>
            <person name="Litt A."/>
            <person name="Lyons E."/>
            <person name="Manning G."/>
            <person name="Maruyama T."/>
            <person name="Michael T.P."/>
            <person name="Mikami K."/>
            <person name="Miyazaki S."/>
            <person name="Morinaga S."/>
            <person name="Murata T."/>
            <person name="Mueller-Roeber B."/>
            <person name="Nelson D.R."/>
            <person name="Obara M."/>
            <person name="Oguri Y."/>
            <person name="Olmstead R.G."/>
            <person name="Onodera N."/>
            <person name="Petersen B.L."/>
            <person name="Pils B."/>
            <person name="Prigge M."/>
            <person name="Rensing S.A."/>
            <person name="Riano-Pachon D.M."/>
            <person name="Roberts A.W."/>
            <person name="Sato Y."/>
            <person name="Scheller H.V."/>
            <person name="Schulz B."/>
            <person name="Schulz C."/>
            <person name="Shakirov E.V."/>
            <person name="Shibagaki N."/>
            <person name="Shinohara N."/>
            <person name="Shippen D.E."/>
            <person name="Soerensen I."/>
            <person name="Sotooka R."/>
            <person name="Sugimoto N."/>
            <person name="Sugita M."/>
            <person name="Sumikawa N."/>
            <person name="Tanurdzic M."/>
            <person name="Theissen G."/>
            <person name="Ulvskov P."/>
            <person name="Wakazuki S."/>
            <person name="Weng J.K."/>
            <person name="Willats W.W."/>
            <person name="Wipf D."/>
            <person name="Wolf P.G."/>
            <person name="Yang L."/>
            <person name="Zimmer A.D."/>
            <person name="Zhu Q."/>
            <person name="Mitros T."/>
            <person name="Hellsten U."/>
            <person name="Loque D."/>
            <person name="Otillar R."/>
            <person name="Salamov A."/>
            <person name="Schmutz J."/>
            <person name="Shapiro H."/>
            <person name="Lindquist E."/>
            <person name="Lucas S."/>
            <person name="Rokhsar D."/>
            <person name="Grigoriev I.V."/>
        </authorList>
    </citation>
    <scope>NUCLEOTIDE SEQUENCE [LARGE SCALE GENOMIC DNA]</scope>
</reference>
<accession>D8QR55</accession>
<proteinExistence type="predicted"/>
<dbReference type="InterPro" id="IPR011989">
    <property type="entry name" value="ARM-like"/>
</dbReference>
<dbReference type="SUPFAM" id="SSF48371">
    <property type="entry name" value="ARM repeat"/>
    <property type="match status" value="1"/>
</dbReference>